<evidence type="ECO:0000313" key="4">
    <source>
        <dbReference type="Proteomes" id="UP000515349"/>
    </source>
</evidence>
<keyword evidence="5" id="KW-1185">Reference proteome</keyword>
<gene>
    <name evidence="3" type="ORF">H1R16_11260</name>
    <name evidence="2" type="ORF">H2507_04205</name>
</gene>
<proteinExistence type="predicted"/>
<evidence type="ECO:0000256" key="1">
    <source>
        <dbReference type="SAM" id="Phobius"/>
    </source>
</evidence>
<dbReference type="AlphaFoldDB" id="A0A7D7QF19"/>
<organism evidence="3 4">
    <name type="scientific">Marnyiella aurantia</name>
    <dbReference type="NCBI Taxonomy" id="2758037"/>
    <lineage>
        <taxon>Bacteria</taxon>
        <taxon>Pseudomonadati</taxon>
        <taxon>Bacteroidota</taxon>
        <taxon>Flavobacteriia</taxon>
        <taxon>Flavobacteriales</taxon>
        <taxon>Weeksellaceae</taxon>
        <taxon>Marnyiella</taxon>
    </lineage>
</organism>
<reference evidence="2" key="3">
    <citation type="submission" date="2020-07" db="EMBL/GenBank/DDBJ databases">
        <authorList>
            <person name="Yang C."/>
        </authorList>
    </citation>
    <scope>NUCLEOTIDE SEQUENCE</scope>
    <source>
        <strain evidence="2">Cx-624</strain>
    </source>
</reference>
<dbReference type="EMBL" id="CP059472">
    <property type="protein sequence ID" value="QMS98263.1"/>
    <property type="molecule type" value="Genomic_DNA"/>
</dbReference>
<evidence type="ECO:0000313" key="5">
    <source>
        <dbReference type="Proteomes" id="UP000539710"/>
    </source>
</evidence>
<keyword evidence="1" id="KW-0472">Membrane</keyword>
<sequence length="64" mass="7529">MQLYYKIFLILFAIFIAFNLYAVDWRIGLMNEENLKYVFSLSAGIVGLLLVFVLHTWSKLKSRP</sequence>
<name>A0A7D7QF19_9FLAO</name>
<keyword evidence="1" id="KW-0812">Transmembrane</keyword>
<dbReference type="Proteomes" id="UP000515349">
    <property type="component" value="Chromosome"/>
</dbReference>
<evidence type="ECO:0000313" key="2">
    <source>
        <dbReference type="EMBL" id="MBA5246367.1"/>
    </source>
</evidence>
<reference evidence="3 4" key="1">
    <citation type="submission" date="2020-07" db="EMBL/GenBank/DDBJ databases">
        <title>Chryseobacterium sp.cx-624.</title>
        <authorList>
            <person name="Yang C."/>
        </authorList>
    </citation>
    <scope>NUCLEOTIDE SEQUENCE [LARGE SCALE GENOMIC DNA]</scope>
    <source>
        <strain evidence="3">Cx-624</strain>
        <strain evidence="4">cx-624</strain>
    </source>
</reference>
<dbReference type="KEGG" id="cbau:H1R16_11260"/>
<reference evidence="5" key="2">
    <citation type="submission" date="2020-07" db="EMBL/GenBank/DDBJ databases">
        <title>Flavobacterium sp. xlx-214.</title>
        <authorList>
            <person name="Yang C."/>
        </authorList>
    </citation>
    <scope>NUCLEOTIDE SEQUENCE [LARGE SCALE GENOMIC DNA]</scope>
    <source>
        <strain evidence="5">CX-624</strain>
    </source>
</reference>
<keyword evidence="1" id="KW-1133">Transmembrane helix</keyword>
<accession>A0A7D7QF19</accession>
<protein>
    <submittedName>
        <fullName evidence="3">Uncharacterized protein</fullName>
    </submittedName>
</protein>
<dbReference type="RefSeq" id="WP_181886451.1">
    <property type="nucleotide sequence ID" value="NZ_CP059472.1"/>
</dbReference>
<feature type="transmembrane region" description="Helical" evidence="1">
    <location>
        <begin position="38"/>
        <end position="57"/>
    </location>
</feature>
<dbReference type="EMBL" id="JACEUX010000001">
    <property type="protein sequence ID" value="MBA5246367.1"/>
    <property type="molecule type" value="Genomic_DNA"/>
</dbReference>
<dbReference type="Proteomes" id="UP000539710">
    <property type="component" value="Unassembled WGS sequence"/>
</dbReference>
<evidence type="ECO:0000313" key="3">
    <source>
        <dbReference type="EMBL" id="QMS98263.1"/>
    </source>
</evidence>